<reference evidence="1" key="1">
    <citation type="submission" date="2021-06" db="EMBL/GenBank/DDBJ databases">
        <authorList>
            <person name="Kallberg Y."/>
            <person name="Tangrot J."/>
            <person name="Rosling A."/>
        </authorList>
    </citation>
    <scope>NUCLEOTIDE SEQUENCE</scope>
    <source>
        <strain evidence="1">28 12/20/2015</strain>
    </source>
</reference>
<gene>
    <name evidence="1" type="ORF">SPELUC_LOCUS4089</name>
</gene>
<dbReference type="EMBL" id="CAJVPW010003465">
    <property type="protein sequence ID" value="CAG8524587.1"/>
    <property type="molecule type" value="Genomic_DNA"/>
</dbReference>
<sequence length="86" mass="9750">MSYSGGPSHSAKNANSQEPKLPSTLYCYGCEKDKPIHSFSKTQVTKAMSNIHNHCMKKQQEEDTDDSEDYDDSEDGPYNETWDDIL</sequence>
<proteinExistence type="predicted"/>
<dbReference type="Proteomes" id="UP000789366">
    <property type="component" value="Unassembled WGS sequence"/>
</dbReference>
<comment type="caution">
    <text evidence="1">The sequence shown here is derived from an EMBL/GenBank/DDBJ whole genome shotgun (WGS) entry which is preliminary data.</text>
</comment>
<name>A0ACA9LIC3_9GLOM</name>
<organism evidence="1 2">
    <name type="scientific">Cetraspora pellucida</name>
    <dbReference type="NCBI Taxonomy" id="1433469"/>
    <lineage>
        <taxon>Eukaryota</taxon>
        <taxon>Fungi</taxon>
        <taxon>Fungi incertae sedis</taxon>
        <taxon>Mucoromycota</taxon>
        <taxon>Glomeromycotina</taxon>
        <taxon>Glomeromycetes</taxon>
        <taxon>Diversisporales</taxon>
        <taxon>Gigasporaceae</taxon>
        <taxon>Cetraspora</taxon>
    </lineage>
</organism>
<protein>
    <submittedName>
        <fullName evidence="1">6877_t:CDS:1</fullName>
    </submittedName>
</protein>
<accession>A0ACA9LIC3</accession>
<evidence type="ECO:0000313" key="1">
    <source>
        <dbReference type="EMBL" id="CAG8524587.1"/>
    </source>
</evidence>
<keyword evidence="2" id="KW-1185">Reference proteome</keyword>
<evidence type="ECO:0000313" key="2">
    <source>
        <dbReference type="Proteomes" id="UP000789366"/>
    </source>
</evidence>